<dbReference type="PROSITE" id="PS51891">
    <property type="entry name" value="CENP_V_GFA"/>
    <property type="match status" value="1"/>
</dbReference>
<dbReference type="InterPro" id="IPR011057">
    <property type="entry name" value="Mss4-like_sf"/>
</dbReference>
<dbReference type="PANTHER" id="PTHR33337:SF40">
    <property type="entry name" value="CENP-V_GFA DOMAIN-CONTAINING PROTEIN-RELATED"/>
    <property type="match status" value="1"/>
</dbReference>
<evidence type="ECO:0000313" key="6">
    <source>
        <dbReference type="EMBL" id="PTW61551.1"/>
    </source>
</evidence>
<evidence type="ECO:0000256" key="4">
    <source>
        <dbReference type="ARBA" id="ARBA00023239"/>
    </source>
</evidence>
<dbReference type="GO" id="GO:0046872">
    <property type="term" value="F:metal ion binding"/>
    <property type="evidence" value="ECO:0007669"/>
    <property type="project" value="UniProtKB-KW"/>
</dbReference>
<proteinExistence type="inferred from homology"/>
<dbReference type="EMBL" id="QAYG01000002">
    <property type="protein sequence ID" value="PTW61551.1"/>
    <property type="molecule type" value="Genomic_DNA"/>
</dbReference>
<reference evidence="6 7" key="1">
    <citation type="submission" date="2018-04" db="EMBL/GenBank/DDBJ databases">
        <title>Genomic Encyclopedia of Archaeal and Bacterial Type Strains, Phase II (KMG-II): from individual species to whole genera.</title>
        <authorList>
            <person name="Goeker M."/>
        </authorList>
    </citation>
    <scope>NUCLEOTIDE SEQUENCE [LARGE SCALE GENOMIC DNA]</scope>
    <source>
        <strain evidence="6 7">DSM 23382</strain>
    </source>
</reference>
<keyword evidence="2" id="KW-0479">Metal-binding</keyword>
<dbReference type="Proteomes" id="UP000244081">
    <property type="component" value="Unassembled WGS sequence"/>
</dbReference>
<dbReference type="GO" id="GO:0016846">
    <property type="term" value="F:carbon-sulfur lyase activity"/>
    <property type="evidence" value="ECO:0007669"/>
    <property type="project" value="InterPro"/>
</dbReference>
<evidence type="ECO:0000256" key="1">
    <source>
        <dbReference type="ARBA" id="ARBA00005495"/>
    </source>
</evidence>
<sequence length="136" mass="14938">MQSKTYEGGCLCGAVRFEITGSFQRFFLCHCERCRKGSGSAHAANLFSTMAKIDWLSGEDKVRTYKVPDSRHMRAFCADCGSSLPRVQMNGALLVVPAGSLETAIDIRPEAHICTASRAQWDDHLEDVPKIKGMPG</sequence>
<evidence type="ECO:0000256" key="3">
    <source>
        <dbReference type="ARBA" id="ARBA00022833"/>
    </source>
</evidence>
<evidence type="ECO:0000259" key="5">
    <source>
        <dbReference type="PROSITE" id="PS51891"/>
    </source>
</evidence>
<dbReference type="InterPro" id="IPR006913">
    <property type="entry name" value="CENP-V/GFA"/>
</dbReference>
<protein>
    <recommendedName>
        <fullName evidence="5">CENP-V/GFA domain-containing protein</fullName>
    </recommendedName>
</protein>
<dbReference type="Gene3D" id="3.90.1590.10">
    <property type="entry name" value="glutathione-dependent formaldehyde- activating enzyme (gfa)"/>
    <property type="match status" value="1"/>
</dbReference>
<dbReference type="OrthoDB" id="9807246at2"/>
<dbReference type="SUPFAM" id="SSF51316">
    <property type="entry name" value="Mss4-like"/>
    <property type="match status" value="1"/>
</dbReference>
<feature type="domain" description="CENP-V/GFA" evidence="5">
    <location>
        <begin position="6"/>
        <end position="122"/>
    </location>
</feature>
<dbReference type="PANTHER" id="PTHR33337">
    <property type="entry name" value="GFA DOMAIN-CONTAINING PROTEIN"/>
    <property type="match status" value="1"/>
</dbReference>
<dbReference type="AlphaFoldDB" id="A0A2T5VCS0"/>
<evidence type="ECO:0000256" key="2">
    <source>
        <dbReference type="ARBA" id="ARBA00022723"/>
    </source>
</evidence>
<organism evidence="6 7">
    <name type="scientific">Breoghania corrubedonensis</name>
    <dbReference type="NCBI Taxonomy" id="665038"/>
    <lineage>
        <taxon>Bacteria</taxon>
        <taxon>Pseudomonadati</taxon>
        <taxon>Pseudomonadota</taxon>
        <taxon>Alphaproteobacteria</taxon>
        <taxon>Hyphomicrobiales</taxon>
        <taxon>Stappiaceae</taxon>
        <taxon>Breoghania</taxon>
    </lineage>
</organism>
<dbReference type="RefSeq" id="WP_107989398.1">
    <property type="nucleotide sequence ID" value="NZ_QAYG01000002.1"/>
</dbReference>
<keyword evidence="4" id="KW-0456">Lyase</keyword>
<comment type="similarity">
    <text evidence="1">Belongs to the Gfa family.</text>
</comment>
<name>A0A2T5VCS0_9HYPH</name>
<evidence type="ECO:0000313" key="7">
    <source>
        <dbReference type="Proteomes" id="UP000244081"/>
    </source>
</evidence>
<comment type="caution">
    <text evidence="6">The sequence shown here is derived from an EMBL/GenBank/DDBJ whole genome shotgun (WGS) entry which is preliminary data.</text>
</comment>
<keyword evidence="7" id="KW-1185">Reference proteome</keyword>
<accession>A0A2T5VCS0</accession>
<gene>
    <name evidence="6" type="ORF">C8N35_102262</name>
</gene>
<dbReference type="Pfam" id="PF04828">
    <property type="entry name" value="GFA"/>
    <property type="match status" value="1"/>
</dbReference>
<keyword evidence="3" id="KW-0862">Zinc</keyword>